<comment type="cofactor">
    <cofactor evidence="1">
        <name>Zn(2+)</name>
        <dbReference type="ChEBI" id="CHEBI:29105"/>
    </cofactor>
</comment>
<keyword evidence="4" id="KW-0862">Zinc</keyword>
<dbReference type="SUPFAM" id="SSF51556">
    <property type="entry name" value="Metallo-dependent hydrolases"/>
    <property type="match status" value="1"/>
</dbReference>
<accession>A0A168N1Z2</accession>
<dbReference type="EMBL" id="AMYB01000002">
    <property type="protein sequence ID" value="OAD05676.1"/>
    <property type="molecule type" value="Genomic_DNA"/>
</dbReference>
<dbReference type="VEuPathDB" id="FungiDB:MUCCIDRAFT_106235"/>
<keyword evidence="2" id="KW-0479">Metal-binding</keyword>
<proteinExistence type="predicted"/>
<sequence>MYLNGWFHYLKHEYTVYYGTLVHSISIEQLDAIQNGVLIIDNQGAIVHLERDVADLQAFLDKQAYKNVEVRKLGVEQFLVPGFVETHASAFKSVDHAAEAYQKFISRFLSNGTTTCSWFVTIHLGACQKLVDIIEQLGQRAYVGKVNMDQNAPD</sequence>
<dbReference type="STRING" id="747725.A0A168N1Z2"/>
<dbReference type="GO" id="GO:0046098">
    <property type="term" value="P:guanine metabolic process"/>
    <property type="evidence" value="ECO:0007669"/>
    <property type="project" value="TreeGrafter"/>
</dbReference>
<dbReference type="Gene3D" id="3.20.20.140">
    <property type="entry name" value="Metal-dependent hydrolases"/>
    <property type="match status" value="1"/>
</dbReference>
<evidence type="ECO:0000256" key="1">
    <source>
        <dbReference type="ARBA" id="ARBA00001947"/>
    </source>
</evidence>
<organism evidence="5 6">
    <name type="scientific">Mucor lusitanicus CBS 277.49</name>
    <dbReference type="NCBI Taxonomy" id="747725"/>
    <lineage>
        <taxon>Eukaryota</taxon>
        <taxon>Fungi</taxon>
        <taxon>Fungi incertae sedis</taxon>
        <taxon>Mucoromycota</taxon>
        <taxon>Mucoromycotina</taxon>
        <taxon>Mucoromycetes</taxon>
        <taxon>Mucorales</taxon>
        <taxon>Mucorineae</taxon>
        <taxon>Mucoraceae</taxon>
        <taxon>Mucor</taxon>
    </lineage>
</organism>
<dbReference type="InterPro" id="IPR051607">
    <property type="entry name" value="Metallo-dep_hydrolases"/>
</dbReference>
<keyword evidence="3" id="KW-0378">Hydrolase</keyword>
<dbReference type="GO" id="GO:0008270">
    <property type="term" value="F:zinc ion binding"/>
    <property type="evidence" value="ECO:0007669"/>
    <property type="project" value="TreeGrafter"/>
</dbReference>
<evidence type="ECO:0000256" key="4">
    <source>
        <dbReference type="ARBA" id="ARBA00022833"/>
    </source>
</evidence>
<evidence type="ECO:0000313" key="5">
    <source>
        <dbReference type="EMBL" id="OAD05676.1"/>
    </source>
</evidence>
<evidence type="ECO:0000256" key="2">
    <source>
        <dbReference type="ARBA" id="ARBA00022723"/>
    </source>
</evidence>
<dbReference type="OrthoDB" id="194468at2759"/>
<comment type="caution">
    <text evidence="5">The sequence shown here is derived from an EMBL/GenBank/DDBJ whole genome shotgun (WGS) entry which is preliminary data.</text>
</comment>
<protein>
    <submittedName>
        <fullName evidence="5">Uncharacterized protein</fullName>
    </submittedName>
</protein>
<reference evidence="5 6" key="1">
    <citation type="submission" date="2015-06" db="EMBL/GenBank/DDBJ databases">
        <title>Expansion of signal transduction pathways in fungi by whole-genome duplication.</title>
        <authorList>
            <consortium name="DOE Joint Genome Institute"/>
            <person name="Corrochano L.M."/>
            <person name="Kuo A."/>
            <person name="Marcet-Houben M."/>
            <person name="Polaino S."/>
            <person name="Salamov A."/>
            <person name="Villalobos J.M."/>
            <person name="Alvarez M.I."/>
            <person name="Avalos J."/>
            <person name="Benito E.P."/>
            <person name="Benoit I."/>
            <person name="Burger G."/>
            <person name="Camino L.P."/>
            <person name="Canovas D."/>
            <person name="Cerda-Olmedo E."/>
            <person name="Cheng J.-F."/>
            <person name="Dominguez A."/>
            <person name="Elias M."/>
            <person name="Eslava A.P."/>
            <person name="Glaser F."/>
            <person name="Grimwood J."/>
            <person name="Gutierrez G."/>
            <person name="Heitman J."/>
            <person name="Henrissat B."/>
            <person name="Iturriaga E.A."/>
            <person name="Lang B.F."/>
            <person name="Lavin J.L."/>
            <person name="Lee S."/>
            <person name="Li W."/>
            <person name="Lindquist E."/>
            <person name="Lopez-Garcia S."/>
            <person name="Luque E.M."/>
            <person name="Marcos A.T."/>
            <person name="Martin J."/>
            <person name="Mccluskey K."/>
            <person name="Medina H.R."/>
            <person name="Miralles-Duran A."/>
            <person name="Miyazaki A."/>
            <person name="Munoz-Torres E."/>
            <person name="Oguiza J.A."/>
            <person name="Ohm R."/>
            <person name="Olmedo M."/>
            <person name="Orejas M."/>
            <person name="Ortiz-Castellanos L."/>
            <person name="Pisabarro A.G."/>
            <person name="Rodriguez-Romero J."/>
            <person name="Ruiz-Herrera J."/>
            <person name="Ruiz-Vazquez R."/>
            <person name="Sanz C."/>
            <person name="Schackwitz W."/>
            <person name="Schmutz J."/>
            <person name="Shahriari M."/>
            <person name="Shelest E."/>
            <person name="Silva-Franco F."/>
            <person name="Soanes D."/>
            <person name="Syed K."/>
            <person name="Tagua V.G."/>
            <person name="Talbot N.J."/>
            <person name="Thon M."/>
            <person name="De Vries R.P."/>
            <person name="Wiebenga A."/>
            <person name="Yadav J.S."/>
            <person name="Braun E.L."/>
            <person name="Baker S."/>
            <person name="Garre V."/>
            <person name="Horwitz B."/>
            <person name="Torres-Martinez S."/>
            <person name="Idnurm A."/>
            <person name="Herrera-Estrella A."/>
            <person name="Gabaldon T."/>
            <person name="Grigoriev I.V."/>
        </authorList>
    </citation>
    <scope>NUCLEOTIDE SEQUENCE [LARGE SCALE GENOMIC DNA]</scope>
    <source>
        <strain evidence="5 6">CBS 277.49</strain>
    </source>
</reference>
<evidence type="ECO:0000256" key="3">
    <source>
        <dbReference type="ARBA" id="ARBA00022801"/>
    </source>
</evidence>
<gene>
    <name evidence="5" type="ORF">MUCCIDRAFT_106235</name>
</gene>
<dbReference type="GO" id="GO:0005829">
    <property type="term" value="C:cytosol"/>
    <property type="evidence" value="ECO:0007669"/>
    <property type="project" value="TreeGrafter"/>
</dbReference>
<dbReference type="PANTHER" id="PTHR11271">
    <property type="entry name" value="GUANINE DEAMINASE"/>
    <property type="match status" value="1"/>
</dbReference>
<name>A0A168N1Z2_MUCCL</name>
<dbReference type="AlphaFoldDB" id="A0A168N1Z2"/>
<dbReference type="InterPro" id="IPR032466">
    <property type="entry name" value="Metal_Hydrolase"/>
</dbReference>
<dbReference type="GO" id="GO:0008892">
    <property type="term" value="F:guanine deaminase activity"/>
    <property type="evidence" value="ECO:0007669"/>
    <property type="project" value="TreeGrafter"/>
</dbReference>
<dbReference type="Proteomes" id="UP000077051">
    <property type="component" value="Unassembled WGS sequence"/>
</dbReference>
<keyword evidence="6" id="KW-1185">Reference proteome</keyword>
<dbReference type="PANTHER" id="PTHR11271:SF6">
    <property type="entry name" value="GUANINE DEAMINASE"/>
    <property type="match status" value="1"/>
</dbReference>
<evidence type="ECO:0000313" key="6">
    <source>
        <dbReference type="Proteomes" id="UP000077051"/>
    </source>
</evidence>